<organism evidence="2 3">
    <name type="scientific">Epichloe bromicola</name>
    <dbReference type="NCBI Taxonomy" id="79588"/>
    <lineage>
        <taxon>Eukaryota</taxon>
        <taxon>Fungi</taxon>
        <taxon>Dikarya</taxon>
        <taxon>Ascomycota</taxon>
        <taxon>Pezizomycotina</taxon>
        <taxon>Sordariomycetes</taxon>
        <taxon>Hypocreomycetidae</taxon>
        <taxon>Hypocreales</taxon>
        <taxon>Clavicipitaceae</taxon>
        <taxon>Epichloe</taxon>
    </lineage>
</organism>
<feature type="domain" description="Aminoglycoside phosphotransferase" evidence="1">
    <location>
        <begin position="171"/>
        <end position="361"/>
    </location>
</feature>
<dbReference type="InterPro" id="IPR051678">
    <property type="entry name" value="AGP_Transferase"/>
</dbReference>
<dbReference type="InterPro" id="IPR011009">
    <property type="entry name" value="Kinase-like_dom_sf"/>
</dbReference>
<comment type="caution">
    <text evidence="2">The sequence shown here is derived from an EMBL/GenBank/DDBJ whole genome shotgun (WGS) entry which is preliminary data.</text>
</comment>
<evidence type="ECO:0000313" key="3">
    <source>
        <dbReference type="Proteomes" id="UP001562357"/>
    </source>
</evidence>
<keyword evidence="3" id="KW-1185">Reference proteome</keyword>
<dbReference type="Pfam" id="PF01636">
    <property type="entry name" value="APH"/>
    <property type="match status" value="1"/>
</dbReference>
<evidence type="ECO:0000313" key="2">
    <source>
        <dbReference type="EMBL" id="GAB0135720.1"/>
    </source>
</evidence>
<proteinExistence type="predicted"/>
<dbReference type="Gene3D" id="3.90.1200.10">
    <property type="match status" value="1"/>
</dbReference>
<evidence type="ECO:0000259" key="1">
    <source>
        <dbReference type="Pfam" id="PF01636"/>
    </source>
</evidence>
<reference evidence="3" key="1">
    <citation type="submission" date="2024-06" db="EMBL/GenBank/DDBJ databases">
        <title>Draft Genome Sequences of Epichloe bromicola Strains Isolated from Elymus ciliaris.</title>
        <authorList>
            <consortium name="Epichloe bromicola genome sequencing consortium"/>
            <person name="Miura A."/>
            <person name="Imano S."/>
            <person name="Ashida A."/>
            <person name="Sato I."/>
            <person name="Chiba S."/>
            <person name="Tanaka A."/>
            <person name="Camagna M."/>
            <person name="Takemoto D."/>
        </authorList>
    </citation>
    <scope>NUCLEOTIDE SEQUENCE [LARGE SCALE GENOMIC DNA]</scope>
    <source>
        <strain evidence="3">DP</strain>
    </source>
</reference>
<dbReference type="PANTHER" id="PTHR21310:SF15">
    <property type="entry name" value="AMINOGLYCOSIDE PHOSPHOTRANSFERASE DOMAIN-CONTAINING PROTEIN"/>
    <property type="match status" value="1"/>
</dbReference>
<sequence length="397" mass="44180">MSGSGYLSISPSVSSSSKECTVDKACKLANSLVLNQIQTKLKKNPATNLSPFLQQQAASYDQLVTNLAATQNTENHSEDDDCPDPSNELRGLILDGSPDIIHPLDDRVLKLSLRGATTCNLDPSTNLPMDIVAGLNEAIQGGEILWRLHNTFVIGLGSSEVVKISTSLDLDEIDNLEYLNSLSLGIPIPLCLGTLRSGRRIYLFMSRASGQSLEIMWPQLTTTHKASIQQQLIQTFSTLRSIPQPTVRKEMRIGSFVSGTCKDMRRSQRVSVKPIHTEIDFNDFLCHHHGRTHTAWIKMIQSWMRADHNLVATHGDLHPRNIMVAWDAEEGGDLHITSIIDWELAGWYPEYWEFVKALNTADTKGALADWCEYLPTAAIGSWPMEFSLDLLIGRWLG</sequence>
<accession>A0ABQ0CQJ4</accession>
<dbReference type="EMBL" id="BAAFGZ010000145">
    <property type="protein sequence ID" value="GAB0135720.1"/>
    <property type="molecule type" value="Genomic_DNA"/>
</dbReference>
<dbReference type="CDD" id="cd05120">
    <property type="entry name" value="APH_ChoK_like"/>
    <property type="match status" value="1"/>
</dbReference>
<protein>
    <recommendedName>
        <fullName evidence="1">Aminoglycoside phosphotransferase domain-containing protein</fullName>
    </recommendedName>
</protein>
<dbReference type="PANTHER" id="PTHR21310">
    <property type="entry name" value="AMINOGLYCOSIDE PHOSPHOTRANSFERASE-RELATED-RELATED"/>
    <property type="match status" value="1"/>
</dbReference>
<gene>
    <name evidence="2" type="primary">g4047</name>
    <name evidence="2" type="ORF">EsDP_00004047</name>
</gene>
<dbReference type="InterPro" id="IPR002575">
    <property type="entry name" value="Aminoglycoside_PTrfase"/>
</dbReference>
<name>A0ABQ0CQJ4_9HYPO</name>
<dbReference type="SUPFAM" id="SSF56112">
    <property type="entry name" value="Protein kinase-like (PK-like)"/>
    <property type="match status" value="1"/>
</dbReference>
<dbReference type="Proteomes" id="UP001562357">
    <property type="component" value="Unassembled WGS sequence"/>
</dbReference>